<accession>A0ABD5IW43</accession>
<gene>
    <name evidence="2" type="ORF">P9850_10170</name>
    <name evidence="1" type="ORF">PNH38_10085</name>
</gene>
<dbReference type="EMBL" id="JARTLI010000017">
    <property type="protein sequence ID" value="MED5052217.1"/>
    <property type="molecule type" value="Genomic_DNA"/>
</dbReference>
<proteinExistence type="predicted"/>
<dbReference type="Proteomes" id="UP001213979">
    <property type="component" value="Unassembled WGS sequence"/>
</dbReference>
<dbReference type="SUPFAM" id="SSF47240">
    <property type="entry name" value="Ferritin-like"/>
    <property type="match status" value="1"/>
</dbReference>
<evidence type="ECO:0000313" key="4">
    <source>
        <dbReference type="Proteomes" id="UP001339962"/>
    </source>
</evidence>
<dbReference type="Proteomes" id="UP001339962">
    <property type="component" value="Unassembled WGS sequence"/>
</dbReference>
<reference evidence="2 4" key="2">
    <citation type="submission" date="2023-03" db="EMBL/GenBank/DDBJ databases">
        <title>Bacillus Genome Sequencing.</title>
        <authorList>
            <person name="Dunlap C."/>
        </authorList>
    </citation>
    <scope>NUCLEOTIDE SEQUENCE [LARGE SCALE GENOMIC DNA]</scope>
    <source>
        <strain evidence="2 4">NRS-38</strain>
    </source>
</reference>
<dbReference type="AlphaFoldDB" id="A0ABD5IW43"/>
<comment type="caution">
    <text evidence="2">The sequence shown here is derived from an EMBL/GenBank/DDBJ whole genome shotgun (WGS) entry which is preliminary data.</text>
</comment>
<keyword evidence="3" id="KW-1185">Reference proteome</keyword>
<dbReference type="InterPro" id="IPR012347">
    <property type="entry name" value="Ferritin-like"/>
</dbReference>
<dbReference type="InterPro" id="IPR009078">
    <property type="entry name" value="Ferritin-like_SF"/>
</dbReference>
<sequence length="153" mass="18010">MYYYDPYATYYREQPKTGSIRKLANDLLNGMKGEATAIHFYTQLMQLAKTNEEKLYISHALKDEQAHLQQFVHLYISLFGAQPVYQAESKTFSSFAEGLKIAREDEFEAYEQYRNTYLSTHDQHIRDVFFRAMTDEIEHALRFSILALEQARS</sequence>
<evidence type="ECO:0000313" key="2">
    <source>
        <dbReference type="EMBL" id="MED5052217.1"/>
    </source>
</evidence>
<dbReference type="Gene3D" id="1.20.1260.10">
    <property type="match status" value="1"/>
</dbReference>
<name>A0ABD5IW43_9BACL</name>
<dbReference type="EMBL" id="JAQOTG010000008">
    <property type="protein sequence ID" value="MDE8564239.1"/>
    <property type="molecule type" value="Genomic_DNA"/>
</dbReference>
<evidence type="ECO:0000313" key="1">
    <source>
        <dbReference type="EMBL" id="MDE8564239.1"/>
    </source>
</evidence>
<organism evidence="2 4">
    <name type="scientific">Anoxybacteroides rupiense</name>
    <dbReference type="NCBI Taxonomy" id="311460"/>
    <lineage>
        <taxon>Bacteria</taxon>
        <taxon>Bacillati</taxon>
        <taxon>Bacillota</taxon>
        <taxon>Bacilli</taxon>
        <taxon>Bacillales</taxon>
        <taxon>Anoxybacillaceae</taxon>
        <taxon>Anoxybacteroides</taxon>
    </lineage>
</organism>
<evidence type="ECO:0000313" key="3">
    <source>
        <dbReference type="Proteomes" id="UP001213979"/>
    </source>
</evidence>
<dbReference type="RefSeq" id="WP_044745582.1">
    <property type="nucleotide sequence ID" value="NZ_JACIDF010000004.1"/>
</dbReference>
<reference evidence="1 3" key="1">
    <citation type="submission" date="2023-01" db="EMBL/GenBank/DDBJ databases">
        <title>Genome-based reclassification of Anoxybacillus geothermalis as a later heterotypic synonym of Anoxybacillus rupiensis.</title>
        <authorList>
            <person name="Inan Bektas K."/>
            <person name="Canakci S."/>
            <person name="Belduz A.A."/>
            <person name="Guler H.H."/>
        </authorList>
    </citation>
    <scope>NUCLEOTIDE SEQUENCE [LARGE SCALE GENOMIC DNA]</scope>
    <source>
        <strain evidence="1 3">DSM 17127</strain>
    </source>
</reference>
<dbReference type="CDD" id="cd00657">
    <property type="entry name" value="Ferritin_like"/>
    <property type="match status" value="1"/>
</dbReference>
<protein>
    <submittedName>
        <fullName evidence="2">Ferritin-like domain-containing protein</fullName>
    </submittedName>
</protein>